<feature type="region of interest" description="Disordered" evidence="1">
    <location>
        <begin position="1"/>
        <end position="244"/>
    </location>
</feature>
<evidence type="ECO:0000313" key="2">
    <source>
        <dbReference type="EMBL" id="OCF34160.1"/>
    </source>
</evidence>
<reference evidence="3" key="2">
    <citation type="submission" date="2013-12" db="EMBL/GenBank/DDBJ databases">
        <title>Evolution of pathogenesis and genome organization in the Tremellales.</title>
        <authorList>
            <person name="Cuomo C."/>
            <person name="Litvintseva A."/>
            <person name="Heitman J."/>
            <person name="Chen Y."/>
            <person name="Sun S."/>
            <person name="Springer D."/>
            <person name="Dromer F."/>
            <person name="Young S."/>
            <person name="Zeng Q."/>
            <person name="Chapman S."/>
            <person name="Gujja S."/>
            <person name="Saif S."/>
            <person name="Birren B."/>
        </authorList>
    </citation>
    <scope>NUCLEOTIDE SEQUENCE [LARGE SCALE GENOMIC DNA]</scope>
    <source>
        <strain evidence="3">BCC8398</strain>
    </source>
</reference>
<evidence type="ECO:0000313" key="3">
    <source>
        <dbReference type="Proteomes" id="UP000092666"/>
    </source>
</evidence>
<dbReference type="Proteomes" id="UP000092666">
    <property type="component" value="Unassembled WGS sequence"/>
</dbReference>
<reference evidence="2 3" key="1">
    <citation type="submission" date="2013-07" db="EMBL/GenBank/DDBJ databases">
        <title>The Genome Sequence of Cryptococcus heveanensis BCC8398.</title>
        <authorList>
            <consortium name="The Broad Institute Genome Sequencing Platform"/>
            <person name="Cuomo C."/>
            <person name="Litvintseva A."/>
            <person name="Chen Y."/>
            <person name="Heitman J."/>
            <person name="Sun S."/>
            <person name="Springer D."/>
            <person name="Dromer F."/>
            <person name="Young S.K."/>
            <person name="Zeng Q."/>
            <person name="Gargeya S."/>
            <person name="Fitzgerald M."/>
            <person name="Abouelleil A."/>
            <person name="Alvarado L."/>
            <person name="Berlin A.M."/>
            <person name="Chapman S.B."/>
            <person name="Dewar J."/>
            <person name="Goldberg J."/>
            <person name="Griggs A."/>
            <person name="Gujja S."/>
            <person name="Hansen M."/>
            <person name="Howarth C."/>
            <person name="Imamovic A."/>
            <person name="Larimer J."/>
            <person name="McCowan C."/>
            <person name="Murphy C."/>
            <person name="Pearson M."/>
            <person name="Priest M."/>
            <person name="Roberts A."/>
            <person name="Saif S."/>
            <person name="Shea T."/>
            <person name="Sykes S."/>
            <person name="Wortman J."/>
            <person name="Nusbaum C."/>
            <person name="Birren B."/>
        </authorList>
    </citation>
    <scope>NUCLEOTIDE SEQUENCE [LARGE SCALE GENOMIC DNA]</scope>
    <source>
        <strain evidence="2 3">BCC8398</strain>
    </source>
</reference>
<feature type="compositionally biased region" description="Low complexity" evidence="1">
    <location>
        <begin position="75"/>
        <end position="89"/>
    </location>
</feature>
<name>A0A1B9GSV9_9TREE</name>
<feature type="compositionally biased region" description="Low complexity" evidence="1">
    <location>
        <begin position="55"/>
        <end position="65"/>
    </location>
</feature>
<proteinExistence type="predicted"/>
<feature type="compositionally biased region" description="Basic and acidic residues" evidence="1">
    <location>
        <begin position="176"/>
        <end position="189"/>
    </location>
</feature>
<protein>
    <submittedName>
        <fullName evidence="2">Uncharacterized protein</fullName>
    </submittedName>
</protein>
<dbReference type="OrthoDB" id="2564813at2759"/>
<accession>A0A1B9GSV9</accession>
<organism evidence="2 3">
    <name type="scientific">Kwoniella heveanensis BCC8398</name>
    <dbReference type="NCBI Taxonomy" id="1296120"/>
    <lineage>
        <taxon>Eukaryota</taxon>
        <taxon>Fungi</taxon>
        <taxon>Dikarya</taxon>
        <taxon>Basidiomycota</taxon>
        <taxon>Agaricomycotina</taxon>
        <taxon>Tremellomycetes</taxon>
        <taxon>Tremellales</taxon>
        <taxon>Cryptococcaceae</taxon>
        <taxon>Kwoniella</taxon>
    </lineage>
</organism>
<gene>
    <name evidence="2" type="ORF">I316_04110</name>
</gene>
<feature type="compositionally biased region" description="Basic and acidic residues" evidence="1">
    <location>
        <begin position="225"/>
        <end position="235"/>
    </location>
</feature>
<dbReference type="EMBL" id="KI669501">
    <property type="protein sequence ID" value="OCF34160.1"/>
    <property type="molecule type" value="Genomic_DNA"/>
</dbReference>
<feature type="compositionally biased region" description="Low complexity" evidence="1">
    <location>
        <begin position="163"/>
        <end position="174"/>
    </location>
</feature>
<feature type="compositionally biased region" description="Low complexity" evidence="1">
    <location>
        <begin position="190"/>
        <end position="201"/>
    </location>
</feature>
<evidence type="ECO:0000256" key="1">
    <source>
        <dbReference type="SAM" id="MobiDB-lite"/>
    </source>
</evidence>
<feature type="compositionally biased region" description="Low complexity" evidence="1">
    <location>
        <begin position="120"/>
        <end position="152"/>
    </location>
</feature>
<dbReference type="AlphaFoldDB" id="A0A1B9GSV9"/>
<sequence>MPYVPPGSNTVQPIAIPIGKTHQVAEGIPISEKHEGPSAGRHGATSLPSDGGHASSSIPLSFSLRSNEDVPTPRASDSTVSDSTASASAREAIMILAVDPTQAEPLTGRKSQQDHNGITLDSLASALASSSLSTSPEASMAASTSSAASTPPLEESSRSLHQSSPAASSVVSLPEQEEHQHIEDVKHSNSDSSLSANRSDSQVNSDTALVGKRAGEVEEEDTEDESRKVAGDIESKPTGMIDSHYTEATVGTVVMPVPTDAERDPFTLYREGIYAYTVSWSVSEPSSAFLKAAATKSPGADAA</sequence>
<keyword evidence="3" id="KW-1185">Reference proteome</keyword>